<keyword evidence="2" id="KW-1185">Reference proteome</keyword>
<comment type="caution">
    <text evidence="1">The sequence shown here is derived from an EMBL/GenBank/DDBJ whole genome shotgun (WGS) entry which is preliminary data.</text>
</comment>
<organism evidence="1 2">
    <name type="scientific">Holotrichia oblita</name>
    <name type="common">Chafer beetle</name>
    <dbReference type="NCBI Taxonomy" id="644536"/>
    <lineage>
        <taxon>Eukaryota</taxon>
        <taxon>Metazoa</taxon>
        <taxon>Ecdysozoa</taxon>
        <taxon>Arthropoda</taxon>
        <taxon>Hexapoda</taxon>
        <taxon>Insecta</taxon>
        <taxon>Pterygota</taxon>
        <taxon>Neoptera</taxon>
        <taxon>Endopterygota</taxon>
        <taxon>Coleoptera</taxon>
        <taxon>Polyphaga</taxon>
        <taxon>Scarabaeiformia</taxon>
        <taxon>Scarabaeidae</taxon>
        <taxon>Melolonthinae</taxon>
        <taxon>Holotrichia</taxon>
    </lineage>
</organism>
<evidence type="ECO:0000313" key="1">
    <source>
        <dbReference type="EMBL" id="KAI4467122.1"/>
    </source>
</evidence>
<accession>A0ACB9TJV2</accession>
<gene>
    <name evidence="1" type="ORF">MML48_2g00011176</name>
</gene>
<name>A0ACB9TJV2_HOLOL</name>
<evidence type="ECO:0000313" key="2">
    <source>
        <dbReference type="Proteomes" id="UP001056778"/>
    </source>
</evidence>
<sequence length="298" mass="33283">MGKLYIRSTKRQEWSEESLRQAIENVSSKQMGVNEASREFGIPSKTLRRRLASGKLKTPLGRSCELGVEHETRLINHIKALEKVGFAPDRNDVRKMAYEFAEKLGIQHRFSHGMKSAGRIFIASSTDTERNVQEAGVHEQEIIIYDNRTVHEVVSRSLPTKKKPSGKVLLILDGHGSHCNSVDLLDLAALIGRAWERATTVANGVSAMKCTGIYPYDPTASPDHYLSITDSLNNDQTLENQEPHSSHNDRKENNKKESQEKKRKLSSSSSDESAAEEVVLAASEEISDEGVDQCTRIR</sequence>
<protein>
    <submittedName>
        <fullName evidence="1">Helix-turn-helix psq domain</fullName>
    </submittedName>
</protein>
<dbReference type="Proteomes" id="UP001056778">
    <property type="component" value="Chromosome 2"/>
</dbReference>
<dbReference type="EMBL" id="CM043016">
    <property type="protein sequence ID" value="KAI4467122.1"/>
    <property type="molecule type" value="Genomic_DNA"/>
</dbReference>
<proteinExistence type="predicted"/>
<reference evidence="1" key="1">
    <citation type="submission" date="2022-04" db="EMBL/GenBank/DDBJ databases">
        <title>Chromosome-scale genome assembly of Holotrichia oblita Faldermann.</title>
        <authorList>
            <person name="Rongchong L."/>
        </authorList>
    </citation>
    <scope>NUCLEOTIDE SEQUENCE</scope>
    <source>
        <strain evidence="1">81SQS9</strain>
    </source>
</reference>